<keyword evidence="3" id="KW-1185">Reference proteome</keyword>
<dbReference type="EMBL" id="DS231982">
    <property type="protein sequence ID" value="EDS30368.1"/>
    <property type="molecule type" value="Genomic_DNA"/>
</dbReference>
<name>B0WLA0_CULQU</name>
<dbReference type="InParanoid" id="B0WLA0"/>
<gene>
    <name evidence="2" type="primary">6040006</name>
    <name evidence="1" type="ORF">CpipJ_CPIJ008068</name>
</gene>
<dbReference type="HOGENOM" id="CLU_2796488_0_0_1"/>
<protein>
    <submittedName>
        <fullName evidence="1 2">Uncharacterized protein</fullName>
    </submittedName>
</protein>
<dbReference type="EnsemblMetazoa" id="CPIJ008068-RA">
    <property type="protein sequence ID" value="CPIJ008068-PA"/>
    <property type="gene ID" value="CPIJ008068"/>
</dbReference>
<evidence type="ECO:0000313" key="2">
    <source>
        <dbReference type="EnsemblMetazoa" id="CPIJ008068-PA"/>
    </source>
</evidence>
<dbReference type="VEuPathDB" id="VectorBase:CPIJ008068"/>
<sequence>MLHAQSSATADKQGNVCQTHPNIPALICAYRIRAVCCIALKGGLDSNHNTCNWPITIPTIDDSHDSRG</sequence>
<dbReference type="KEGG" id="cqu:CpipJ_CPIJ008068"/>
<accession>B0WLA0</accession>
<dbReference type="Proteomes" id="UP000002320">
    <property type="component" value="Unassembled WGS sequence"/>
</dbReference>
<organism>
    <name type="scientific">Culex quinquefasciatus</name>
    <name type="common">Southern house mosquito</name>
    <name type="synonym">Culex pungens</name>
    <dbReference type="NCBI Taxonomy" id="7176"/>
    <lineage>
        <taxon>Eukaryota</taxon>
        <taxon>Metazoa</taxon>
        <taxon>Ecdysozoa</taxon>
        <taxon>Arthropoda</taxon>
        <taxon>Hexapoda</taxon>
        <taxon>Insecta</taxon>
        <taxon>Pterygota</taxon>
        <taxon>Neoptera</taxon>
        <taxon>Endopterygota</taxon>
        <taxon>Diptera</taxon>
        <taxon>Nematocera</taxon>
        <taxon>Culicoidea</taxon>
        <taxon>Culicidae</taxon>
        <taxon>Culicinae</taxon>
        <taxon>Culicini</taxon>
        <taxon>Culex</taxon>
        <taxon>Culex</taxon>
    </lineage>
</organism>
<evidence type="ECO:0000313" key="3">
    <source>
        <dbReference type="Proteomes" id="UP000002320"/>
    </source>
</evidence>
<evidence type="ECO:0000313" key="1">
    <source>
        <dbReference type="EMBL" id="EDS30368.1"/>
    </source>
</evidence>
<reference evidence="1" key="1">
    <citation type="submission" date="2007-03" db="EMBL/GenBank/DDBJ databases">
        <title>Annotation of Culex pipiens quinquefasciatus.</title>
        <authorList>
            <consortium name="The Broad Institute Genome Sequencing Platform"/>
            <person name="Atkinson P.W."/>
            <person name="Hemingway J."/>
            <person name="Christensen B.M."/>
            <person name="Higgs S."/>
            <person name="Kodira C."/>
            <person name="Hannick L."/>
            <person name="Megy K."/>
            <person name="O'Leary S."/>
            <person name="Pearson M."/>
            <person name="Haas B.J."/>
            <person name="Mauceli E."/>
            <person name="Wortman J.R."/>
            <person name="Lee N.H."/>
            <person name="Guigo R."/>
            <person name="Stanke M."/>
            <person name="Alvarado L."/>
            <person name="Amedeo P."/>
            <person name="Antoine C.H."/>
            <person name="Arensburger P."/>
            <person name="Bidwell S.L."/>
            <person name="Crawford M."/>
            <person name="Camaro F."/>
            <person name="Devon K."/>
            <person name="Engels R."/>
            <person name="Hammond M."/>
            <person name="Howarth C."/>
            <person name="Koehrsen M."/>
            <person name="Lawson D."/>
            <person name="Montgomery P."/>
            <person name="Nene V."/>
            <person name="Nusbaum C."/>
            <person name="Puiu D."/>
            <person name="Romero-Severson J."/>
            <person name="Severson D.W."/>
            <person name="Shumway M."/>
            <person name="Sisk P."/>
            <person name="Stolte C."/>
            <person name="Zeng Q."/>
            <person name="Eisenstadt E."/>
            <person name="Fraser-Liggett C."/>
            <person name="Strausberg R."/>
            <person name="Galagan J."/>
            <person name="Birren B."/>
            <person name="Collins F.H."/>
        </authorList>
    </citation>
    <scope>NUCLEOTIDE SEQUENCE [LARGE SCALE GENOMIC DNA]</scope>
    <source>
        <strain evidence="1">JHB</strain>
    </source>
</reference>
<reference evidence="2" key="2">
    <citation type="submission" date="2020-05" db="UniProtKB">
        <authorList>
            <consortium name="EnsemblMetazoa"/>
        </authorList>
    </citation>
    <scope>IDENTIFICATION</scope>
    <source>
        <strain evidence="2">JHB</strain>
    </source>
</reference>
<proteinExistence type="predicted"/>
<dbReference type="AlphaFoldDB" id="B0WLA0"/>